<proteinExistence type="predicted"/>
<sequence>MLQQESKKIQKVRKLSCKPRVSTLKEAIDAAQSFDSEGRQKAKLDKRRALKIGIVGFGNFGQFLSKRFIEIGHTVLATSRTDYSERASDLGASFFTDADDFCEEHPDVVIFCTSILSLEATLQAFPFQRLKRNTLFCDVLSVKQFPKKLFLRLLPEHFDVLCLHPMFGPDSGKGTWQDLPLVYDKVRIGAEESRAERCSSLLRFFEIQGCRMVEMSCEEHDRQAASSQFITHTVGRMLGTMELAETTISTKGFESLMSLVDNTYHDSFDLYYGLFVYNENASAELARLELAFDQVKGQLVSRLHELIRSQHFENDTK</sequence>
<dbReference type="GO" id="GO:0006571">
    <property type="term" value="P:tyrosine biosynthetic process"/>
    <property type="evidence" value="ECO:0007669"/>
    <property type="project" value="InterPro"/>
</dbReference>
<dbReference type="PIRSF" id="PIRSF036577">
    <property type="entry name" value="PDH_ADH_plant"/>
    <property type="match status" value="1"/>
</dbReference>
<organism evidence="3">
    <name type="scientific">Ostreococcus tauri</name>
    <name type="common">Marine green alga</name>
    <dbReference type="NCBI Taxonomy" id="70448"/>
    <lineage>
        <taxon>Eukaryota</taxon>
        <taxon>Viridiplantae</taxon>
        <taxon>Chlorophyta</taxon>
        <taxon>Mamiellophyceae</taxon>
        <taxon>Mamiellales</taxon>
        <taxon>Bathycoccaceae</taxon>
        <taxon>Ostreococcus</taxon>
    </lineage>
</organism>
<dbReference type="InterPro" id="IPR003099">
    <property type="entry name" value="Prephen_DH"/>
</dbReference>
<keyword evidence="1" id="KW-0560">Oxidoreductase</keyword>
<dbReference type="Gene3D" id="3.40.50.720">
    <property type="entry name" value="NAD(P)-binding Rossmann-like Domain"/>
    <property type="match status" value="1"/>
</dbReference>
<dbReference type="InterPro" id="IPR036291">
    <property type="entry name" value="NAD(P)-bd_dom_sf"/>
</dbReference>
<dbReference type="AlphaFoldDB" id="A0A1Y5I1E0"/>
<gene>
    <name evidence="3" type="ORF">BE221DRAFT_201935</name>
</gene>
<dbReference type="InterPro" id="IPR059064">
    <property type="entry name" value="TYRAAT2_C"/>
</dbReference>
<accession>A0A1Y5I1E0</accession>
<dbReference type="GO" id="GO:0008977">
    <property type="term" value="F:prephenate dehydrogenase (NAD+) activity"/>
    <property type="evidence" value="ECO:0007669"/>
    <property type="project" value="InterPro"/>
</dbReference>
<dbReference type="PROSITE" id="PS51176">
    <property type="entry name" value="PDH_ADH"/>
    <property type="match status" value="1"/>
</dbReference>
<dbReference type="InterPro" id="IPR028939">
    <property type="entry name" value="P5C_Rdtase_cat_N"/>
</dbReference>
<dbReference type="Pfam" id="PF03807">
    <property type="entry name" value="F420_oxidored"/>
    <property type="match status" value="1"/>
</dbReference>
<reference evidence="3" key="1">
    <citation type="submission" date="2017-04" db="EMBL/GenBank/DDBJ databases">
        <title>Population genomics of picophytoplankton unveils novel chromosome hypervariability.</title>
        <authorList>
            <consortium name="DOE Joint Genome Institute"/>
            <person name="Blanc-Mathieu R."/>
            <person name="Krasovec M."/>
            <person name="Hebrard M."/>
            <person name="Yau S."/>
            <person name="Desgranges E."/>
            <person name="Martin J."/>
            <person name="Schackwitz W."/>
            <person name="Kuo A."/>
            <person name="Salin G."/>
            <person name="Donnadieu C."/>
            <person name="Desdevises Y."/>
            <person name="Sanchez-Ferandin S."/>
            <person name="Moreau H."/>
            <person name="Rivals E."/>
            <person name="Grigoriev I.V."/>
            <person name="Grimsley N."/>
            <person name="Eyre-Walker A."/>
            <person name="Piganeau G."/>
        </authorList>
    </citation>
    <scope>NUCLEOTIDE SEQUENCE [LARGE SCALE GENOMIC DNA]</scope>
    <source>
        <strain evidence="3">RCC 1115</strain>
    </source>
</reference>
<dbReference type="PANTHER" id="PTHR43207:SF4">
    <property type="entry name" value="AROGENATE DEHYDROGENASE 2, CHLOROPLASTIC"/>
    <property type="match status" value="1"/>
</dbReference>
<dbReference type="Proteomes" id="UP000195557">
    <property type="component" value="Unassembled WGS sequence"/>
</dbReference>
<feature type="domain" description="Prephenate/arogenate dehydrogenase" evidence="2">
    <location>
        <begin position="50"/>
        <end position="317"/>
    </location>
</feature>
<dbReference type="Pfam" id="PF26213">
    <property type="entry name" value="TYRAAT1_C"/>
    <property type="match status" value="1"/>
</dbReference>
<evidence type="ECO:0000259" key="2">
    <source>
        <dbReference type="PROSITE" id="PS51176"/>
    </source>
</evidence>
<dbReference type="PANTHER" id="PTHR43207">
    <property type="entry name" value="AROGENATE DEHYDROGENASE-RELATED"/>
    <property type="match status" value="1"/>
</dbReference>
<name>A0A1Y5I1E0_OSTTA</name>
<dbReference type="InterPro" id="IPR045011">
    <property type="entry name" value="TYRAAT1/2"/>
</dbReference>
<dbReference type="GO" id="GO:0033730">
    <property type="term" value="F:arogenate dehydrogenase (NADP+) activity"/>
    <property type="evidence" value="ECO:0007669"/>
    <property type="project" value="InterPro"/>
</dbReference>
<evidence type="ECO:0000256" key="1">
    <source>
        <dbReference type="ARBA" id="ARBA00023002"/>
    </source>
</evidence>
<dbReference type="GO" id="GO:0004665">
    <property type="term" value="F:prephenate dehydrogenase (NADP+) activity"/>
    <property type="evidence" value="ECO:0007669"/>
    <property type="project" value="InterPro"/>
</dbReference>
<dbReference type="InterPro" id="IPR012070">
    <property type="entry name" value="Arogenate_DH_2"/>
</dbReference>
<dbReference type="SUPFAM" id="SSF51735">
    <property type="entry name" value="NAD(P)-binding Rossmann-fold domains"/>
    <property type="match status" value="1"/>
</dbReference>
<protein>
    <recommendedName>
        <fullName evidence="2">Prephenate/arogenate dehydrogenase domain-containing protein</fullName>
    </recommendedName>
</protein>
<dbReference type="EMBL" id="KZ155839">
    <property type="protein sequence ID" value="OUS41913.1"/>
    <property type="molecule type" value="Genomic_DNA"/>
</dbReference>
<evidence type="ECO:0000313" key="3">
    <source>
        <dbReference type="EMBL" id="OUS41913.1"/>
    </source>
</evidence>